<dbReference type="EMBL" id="KZ824623">
    <property type="protein sequence ID" value="RAK82095.1"/>
    <property type="molecule type" value="Genomic_DNA"/>
</dbReference>
<proteinExistence type="predicted"/>
<dbReference type="VEuPathDB" id="FungiDB:BO72DRAFT_138874"/>
<dbReference type="GeneID" id="63856494"/>
<dbReference type="Proteomes" id="UP000249789">
    <property type="component" value="Unassembled WGS sequence"/>
</dbReference>
<dbReference type="AlphaFoldDB" id="A0A8G1W2J4"/>
<evidence type="ECO:0000313" key="2">
    <source>
        <dbReference type="Proteomes" id="UP000249789"/>
    </source>
</evidence>
<accession>A0A8G1W2J4</accession>
<protein>
    <submittedName>
        <fullName evidence="1">Uncharacterized protein</fullName>
    </submittedName>
</protein>
<keyword evidence="2" id="KW-1185">Reference proteome</keyword>
<dbReference type="RefSeq" id="XP_040806105.1">
    <property type="nucleotide sequence ID" value="XM_040939161.1"/>
</dbReference>
<sequence>MIFPSSPRSLRNILKSRLWIITHLCFDWFLTLCKSRSRLKSIIALLTQCLSLTFPKILHIVESVPRRLVSSVWLDVVTLLYRAWLHVNRIDGLRSSEKKFQRY</sequence>
<name>A0A8G1W2J4_9EURO</name>
<organism evidence="1 2">
    <name type="scientific">Aspergillus fijiensis CBS 313.89</name>
    <dbReference type="NCBI Taxonomy" id="1448319"/>
    <lineage>
        <taxon>Eukaryota</taxon>
        <taxon>Fungi</taxon>
        <taxon>Dikarya</taxon>
        <taxon>Ascomycota</taxon>
        <taxon>Pezizomycotina</taxon>
        <taxon>Eurotiomycetes</taxon>
        <taxon>Eurotiomycetidae</taxon>
        <taxon>Eurotiales</taxon>
        <taxon>Aspergillaceae</taxon>
        <taxon>Aspergillus</taxon>
    </lineage>
</organism>
<reference evidence="1 2" key="1">
    <citation type="submission" date="2018-02" db="EMBL/GenBank/DDBJ databases">
        <title>The genomes of Aspergillus section Nigri reveals drivers in fungal speciation.</title>
        <authorList>
            <consortium name="DOE Joint Genome Institute"/>
            <person name="Vesth T.C."/>
            <person name="Nybo J."/>
            <person name="Theobald S."/>
            <person name="Brandl J."/>
            <person name="Frisvad J.C."/>
            <person name="Nielsen K.F."/>
            <person name="Lyhne E.K."/>
            <person name="Kogle M.E."/>
            <person name="Kuo A."/>
            <person name="Riley R."/>
            <person name="Clum A."/>
            <person name="Nolan M."/>
            <person name="Lipzen A."/>
            <person name="Salamov A."/>
            <person name="Henrissat B."/>
            <person name="Wiebenga A."/>
            <person name="De vries R.P."/>
            <person name="Grigoriev I.V."/>
            <person name="Mortensen U.H."/>
            <person name="Andersen M.R."/>
            <person name="Baker S.E."/>
        </authorList>
    </citation>
    <scope>NUCLEOTIDE SEQUENCE [LARGE SCALE GENOMIC DNA]</scope>
    <source>
        <strain evidence="1 2">CBS 313.89</strain>
    </source>
</reference>
<evidence type="ECO:0000313" key="1">
    <source>
        <dbReference type="EMBL" id="RAK82095.1"/>
    </source>
</evidence>
<gene>
    <name evidence="1" type="ORF">BO72DRAFT_138874</name>
</gene>